<evidence type="ECO:0000256" key="2">
    <source>
        <dbReference type="ARBA" id="ARBA00010616"/>
    </source>
</evidence>
<dbReference type="NCBIfam" id="TIGR03687">
    <property type="entry name" value="pupylate_cterm"/>
    <property type="match status" value="1"/>
</dbReference>
<dbReference type="GO" id="GO:0070490">
    <property type="term" value="P:protein pupylation"/>
    <property type="evidence" value="ECO:0007669"/>
    <property type="project" value="InterPro"/>
</dbReference>
<accession>A0A081C9U9</accession>
<feature type="compositionally biased region" description="Basic and acidic residues" evidence="5">
    <location>
        <begin position="44"/>
        <end position="53"/>
    </location>
</feature>
<dbReference type="Pfam" id="PF05639">
    <property type="entry name" value="Pup"/>
    <property type="match status" value="1"/>
</dbReference>
<dbReference type="GO" id="GO:0019941">
    <property type="term" value="P:modification-dependent protein catabolic process"/>
    <property type="evidence" value="ECO:0007669"/>
    <property type="project" value="InterPro"/>
</dbReference>
<dbReference type="Proteomes" id="UP000030661">
    <property type="component" value="Unassembled WGS sequence"/>
</dbReference>
<feature type="region of interest" description="Disordered" evidence="5">
    <location>
        <begin position="1"/>
        <end position="53"/>
    </location>
</feature>
<feature type="compositionally biased region" description="Polar residues" evidence="5">
    <location>
        <begin position="1"/>
        <end position="19"/>
    </location>
</feature>
<protein>
    <recommendedName>
        <fullName evidence="3">Prokaryotic ubiquitin-like protein Pup</fullName>
    </recommendedName>
    <alternativeName>
        <fullName evidence="4">Bacterial ubiquitin-like modifier</fullName>
    </alternativeName>
</protein>
<evidence type="ECO:0000256" key="5">
    <source>
        <dbReference type="SAM" id="MobiDB-lite"/>
    </source>
</evidence>
<comment type="similarity">
    <text evidence="2">Belongs to the prokaryotic ubiquitin-like protein family.</text>
</comment>
<evidence type="ECO:0000256" key="3">
    <source>
        <dbReference type="ARBA" id="ARBA00016748"/>
    </source>
</evidence>
<dbReference type="AlphaFoldDB" id="A0A081C9U9"/>
<proteinExistence type="inferred from homology"/>
<reference evidence="6" key="1">
    <citation type="journal article" date="2015" name="PeerJ">
        <title>First genomic representation of candidate bacterial phylum KSB3 points to enhanced environmental sensing as a trigger of wastewater bulking.</title>
        <authorList>
            <person name="Sekiguchi Y."/>
            <person name="Ohashi A."/>
            <person name="Parks D.H."/>
            <person name="Yamauchi T."/>
            <person name="Tyson G.W."/>
            <person name="Hugenholtz P."/>
        </authorList>
    </citation>
    <scope>NUCLEOTIDE SEQUENCE [LARGE SCALE GENOMIC DNA]</scope>
</reference>
<evidence type="ECO:0000313" key="6">
    <source>
        <dbReference type="EMBL" id="GAK61354.1"/>
    </source>
</evidence>
<dbReference type="STRING" id="1499967.U27_01254"/>
<sequence length="84" mass="9627">MQNTYRPYHSMVQTASGQDVNEKQVEKSKPSTPQQATSPHRKSKVSEQGEKIKKDLDKIMDEIDDVLEENAEEFIKSYVQRGGE</sequence>
<evidence type="ECO:0000256" key="1">
    <source>
        <dbReference type="ARBA" id="ARBA00004707"/>
    </source>
</evidence>
<gene>
    <name evidence="6" type="ORF">U27_01254</name>
</gene>
<dbReference type="GO" id="GO:0031386">
    <property type="term" value="F:protein tag activity"/>
    <property type="evidence" value="ECO:0007669"/>
    <property type="project" value="InterPro"/>
</dbReference>
<name>A0A081C9U9_VECG1</name>
<dbReference type="eggNOG" id="ENOG5030ZT9">
    <property type="taxonomic scope" value="Bacteria"/>
</dbReference>
<keyword evidence="7" id="KW-1185">Reference proteome</keyword>
<dbReference type="InterPro" id="IPR008515">
    <property type="entry name" value="Ubiquitin-like_Pup"/>
</dbReference>
<dbReference type="HOGENOM" id="CLU_183816_1_0_0"/>
<dbReference type="GO" id="GO:0070628">
    <property type="term" value="F:proteasome binding"/>
    <property type="evidence" value="ECO:0007669"/>
    <property type="project" value="InterPro"/>
</dbReference>
<dbReference type="EMBL" id="DF820478">
    <property type="protein sequence ID" value="GAK61354.1"/>
    <property type="molecule type" value="Genomic_DNA"/>
</dbReference>
<evidence type="ECO:0000313" key="7">
    <source>
        <dbReference type="Proteomes" id="UP000030661"/>
    </source>
</evidence>
<comment type="pathway">
    <text evidence="1">Protein degradation; proteasomal Pup-dependent pathway.</text>
</comment>
<dbReference type="GO" id="GO:0010498">
    <property type="term" value="P:proteasomal protein catabolic process"/>
    <property type="evidence" value="ECO:0007669"/>
    <property type="project" value="InterPro"/>
</dbReference>
<dbReference type="UniPathway" id="UPA00997"/>
<evidence type="ECO:0000256" key="4">
    <source>
        <dbReference type="ARBA" id="ARBA00032321"/>
    </source>
</evidence>
<organism evidence="6">
    <name type="scientific">Vecturithrix granuli</name>
    <dbReference type="NCBI Taxonomy" id="1499967"/>
    <lineage>
        <taxon>Bacteria</taxon>
        <taxon>Candidatus Moduliflexota</taxon>
        <taxon>Candidatus Vecturitrichia</taxon>
        <taxon>Candidatus Vecturitrichales</taxon>
        <taxon>Candidatus Vecturitrichaceae</taxon>
        <taxon>Candidatus Vecturithrix</taxon>
    </lineage>
</organism>
<feature type="compositionally biased region" description="Basic and acidic residues" evidence="5">
    <location>
        <begin position="20"/>
        <end position="29"/>
    </location>
</feature>